<feature type="domain" description="HTH luxR-type" evidence="4">
    <location>
        <begin position="196"/>
        <end position="261"/>
    </location>
</feature>
<gene>
    <name evidence="5" type="ORF">CSB93_3874</name>
</gene>
<dbReference type="InterPro" id="IPR016032">
    <property type="entry name" value="Sig_transdc_resp-reg_C-effctor"/>
</dbReference>
<dbReference type="PANTHER" id="PTHR44688">
    <property type="entry name" value="DNA-BINDING TRANSCRIPTIONAL ACTIVATOR DEVR_DOSR"/>
    <property type="match status" value="1"/>
</dbReference>
<evidence type="ECO:0000256" key="2">
    <source>
        <dbReference type="ARBA" id="ARBA00023125"/>
    </source>
</evidence>
<dbReference type="PRINTS" id="PR00038">
    <property type="entry name" value="HTHLUXR"/>
</dbReference>
<dbReference type="GO" id="GO:0003677">
    <property type="term" value="F:DNA binding"/>
    <property type="evidence" value="ECO:0007669"/>
    <property type="project" value="UniProtKB-KW"/>
</dbReference>
<evidence type="ECO:0000256" key="1">
    <source>
        <dbReference type="ARBA" id="ARBA00023015"/>
    </source>
</evidence>
<protein>
    <submittedName>
        <fullName evidence="5">Bacterial regulatory, luxR family protein</fullName>
    </submittedName>
</protein>
<keyword evidence="1" id="KW-0805">Transcription regulation</keyword>
<sequence length="269" mass="30734">MDIALRGSTWHDSLGTLIERLDRADFWRSLAGTLGEFAPVDNWAALIFSNSTPLILSFMEEEREEVEPDPLISRYITGLYRQDPFYLISRTCRHGGLYHLPDIVSEQFEATEYYNAYFSHYVVTDEVQYNVPLDHERTLCLSLGSESRFGAEQIALFELLRPWVIALMKKRVHFEGALREEAGVEAKVEDMDMQAWKGLISPLTARESDVIRLMLDGHSNKEIADRLALSIATIKVHRRHIYAKLNVKSHSEVFALMINPPAPRAVAAR</sequence>
<dbReference type="InterPro" id="IPR036388">
    <property type="entry name" value="WH-like_DNA-bd_sf"/>
</dbReference>
<organism evidence="5 6">
    <name type="scientific">Pseudomonas paraeruginosa</name>
    <dbReference type="NCBI Taxonomy" id="2994495"/>
    <lineage>
        <taxon>Bacteria</taxon>
        <taxon>Pseudomonadati</taxon>
        <taxon>Pseudomonadota</taxon>
        <taxon>Gammaproteobacteria</taxon>
        <taxon>Pseudomonadales</taxon>
        <taxon>Pseudomonadaceae</taxon>
        <taxon>Pseudomonas</taxon>
    </lineage>
</organism>
<name>A0A2R3IRV1_9PSED</name>
<evidence type="ECO:0000313" key="6">
    <source>
        <dbReference type="Proteomes" id="UP000238390"/>
    </source>
</evidence>
<dbReference type="RefSeq" id="WP_058146678.1">
    <property type="nucleotide sequence ID" value="NZ_CP027169.1"/>
</dbReference>
<dbReference type="Proteomes" id="UP000238390">
    <property type="component" value="Chromosome"/>
</dbReference>
<evidence type="ECO:0000259" key="4">
    <source>
        <dbReference type="PROSITE" id="PS50043"/>
    </source>
</evidence>
<dbReference type="Gene3D" id="1.10.10.10">
    <property type="entry name" value="Winged helix-like DNA-binding domain superfamily/Winged helix DNA-binding domain"/>
    <property type="match status" value="1"/>
</dbReference>
<reference evidence="5 6" key="1">
    <citation type="submission" date="2018-02" db="EMBL/GenBank/DDBJ databases">
        <title>FDA/CDC Antimicrobial Resistant Isolate Bank Genome Sequencing.</title>
        <authorList>
            <person name="Benahmed F.H."/>
            <person name="Lutgring J.D."/>
            <person name="Yoo B."/>
            <person name="Machado M."/>
            <person name="Brown A."/>
            <person name="McAllister G."/>
            <person name="Perry A."/>
            <person name="Halpin A.L."/>
            <person name="Vavikolanu K."/>
            <person name="Ott S."/>
            <person name="Zhao X."/>
            <person name="Tallon L.J."/>
            <person name="Sadzewicz L."/>
            <person name="Aluvathingal J."/>
            <person name="Nadendla S."/>
            <person name="Voskania-kordi A."/>
            <person name="Simonyan V."/>
            <person name="Patel J."/>
            <person name="Shawar R.M."/>
        </authorList>
    </citation>
    <scope>NUCLEOTIDE SEQUENCE [LARGE SCALE GENOMIC DNA]</scope>
    <source>
        <strain evidence="5 6">AR_0356</strain>
    </source>
</reference>
<accession>A0A2R3IRV1</accession>
<dbReference type="PANTHER" id="PTHR44688:SF16">
    <property type="entry name" value="DNA-BINDING TRANSCRIPTIONAL ACTIVATOR DEVR_DOSR"/>
    <property type="match status" value="1"/>
</dbReference>
<dbReference type="CDD" id="cd06170">
    <property type="entry name" value="LuxR_C_like"/>
    <property type="match status" value="1"/>
</dbReference>
<dbReference type="EMBL" id="CP027169">
    <property type="protein sequence ID" value="AVK04635.1"/>
    <property type="molecule type" value="Genomic_DNA"/>
</dbReference>
<dbReference type="SUPFAM" id="SSF46894">
    <property type="entry name" value="C-terminal effector domain of the bipartite response regulators"/>
    <property type="match status" value="1"/>
</dbReference>
<keyword evidence="3" id="KW-0804">Transcription</keyword>
<dbReference type="SMART" id="SM00421">
    <property type="entry name" value="HTH_LUXR"/>
    <property type="match status" value="1"/>
</dbReference>
<proteinExistence type="predicted"/>
<evidence type="ECO:0000256" key="3">
    <source>
        <dbReference type="ARBA" id="ARBA00023163"/>
    </source>
</evidence>
<evidence type="ECO:0000313" key="5">
    <source>
        <dbReference type="EMBL" id="AVK04635.1"/>
    </source>
</evidence>
<keyword evidence="6" id="KW-1185">Reference proteome</keyword>
<dbReference type="PROSITE" id="PS00622">
    <property type="entry name" value="HTH_LUXR_1"/>
    <property type="match status" value="1"/>
</dbReference>
<keyword evidence="2" id="KW-0238">DNA-binding</keyword>
<dbReference type="GO" id="GO:0006355">
    <property type="term" value="P:regulation of DNA-templated transcription"/>
    <property type="evidence" value="ECO:0007669"/>
    <property type="project" value="InterPro"/>
</dbReference>
<dbReference type="InterPro" id="IPR000792">
    <property type="entry name" value="Tscrpt_reg_LuxR_C"/>
</dbReference>
<dbReference type="Pfam" id="PF00196">
    <property type="entry name" value="GerE"/>
    <property type="match status" value="1"/>
</dbReference>
<dbReference type="AlphaFoldDB" id="A0A2R3IRV1"/>
<dbReference type="PROSITE" id="PS50043">
    <property type="entry name" value="HTH_LUXR_2"/>
    <property type="match status" value="1"/>
</dbReference>